<accession>A0ABV2SPT0</accession>
<evidence type="ECO:0000313" key="1">
    <source>
        <dbReference type="EMBL" id="MET6989169.1"/>
    </source>
</evidence>
<organism evidence="1 2">
    <name type="scientific">Sediminicola arcticus</name>
    <dbReference type="NCBI Taxonomy" id="1574308"/>
    <lineage>
        <taxon>Bacteria</taxon>
        <taxon>Pseudomonadati</taxon>
        <taxon>Bacteroidota</taxon>
        <taxon>Flavobacteriia</taxon>
        <taxon>Flavobacteriales</taxon>
        <taxon>Flavobacteriaceae</taxon>
        <taxon>Sediminicola</taxon>
    </lineage>
</organism>
<keyword evidence="2" id="KW-1185">Reference proteome</keyword>
<name>A0ABV2SPT0_9FLAO</name>
<gene>
    <name evidence="1" type="ORF">ABXZ36_00745</name>
</gene>
<evidence type="ECO:0008006" key="3">
    <source>
        <dbReference type="Google" id="ProtNLM"/>
    </source>
</evidence>
<dbReference type="Proteomes" id="UP001549799">
    <property type="component" value="Unassembled WGS sequence"/>
</dbReference>
<protein>
    <recommendedName>
        <fullName evidence="3">Secreted protein</fullName>
    </recommendedName>
</protein>
<sequence>MAVSIWSYSPISAVLYKFIIKLIPAHCLSIPLCSMSDKALHKNVLDTIPVGCPHHCASPAFPECFLEREHFIYTATL</sequence>
<comment type="caution">
    <text evidence="1">The sequence shown here is derived from an EMBL/GenBank/DDBJ whole genome shotgun (WGS) entry which is preliminary data.</text>
</comment>
<dbReference type="RefSeq" id="WP_354613537.1">
    <property type="nucleotide sequence ID" value="NZ_JBEXAE010000001.1"/>
</dbReference>
<reference evidence="1 2" key="1">
    <citation type="submission" date="2024-07" db="EMBL/GenBank/DDBJ databases">
        <title>The genome sequence of type strain Sediminicola arcticus GDMCC 1.2805.</title>
        <authorList>
            <person name="Liu Y."/>
        </authorList>
    </citation>
    <scope>NUCLEOTIDE SEQUENCE [LARGE SCALE GENOMIC DNA]</scope>
    <source>
        <strain evidence="1 2">GDMCC 1.2805</strain>
    </source>
</reference>
<evidence type="ECO:0000313" key="2">
    <source>
        <dbReference type="Proteomes" id="UP001549799"/>
    </source>
</evidence>
<dbReference type="EMBL" id="JBEXAE010000001">
    <property type="protein sequence ID" value="MET6989169.1"/>
    <property type="molecule type" value="Genomic_DNA"/>
</dbReference>
<proteinExistence type="predicted"/>